<feature type="domain" description="DUF1214" evidence="2">
    <location>
        <begin position="243"/>
        <end position="327"/>
    </location>
</feature>
<protein>
    <recommendedName>
        <fullName evidence="6">Carboxylesterase</fullName>
    </recommendedName>
</protein>
<keyword evidence="1" id="KW-0732">Signal</keyword>
<dbReference type="InterPro" id="IPR010679">
    <property type="entry name" value="DUF1254"/>
</dbReference>
<dbReference type="SUPFAM" id="SSF160935">
    <property type="entry name" value="VPA0735-like"/>
    <property type="match status" value="1"/>
</dbReference>
<dbReference type="PANTHER" id="PTHR36509">
    <property type="entry name" value="BLL3101 PROTEIN"/>
    <property type="match status" value="1"/>
</dbReference>
<dbReference type="InterPro" id="IPR037050">
    <property type="entry name" value="DUF1254_sf"/>
</dbReference>
<feature type="domain" description="DUF1254" evidence="3">
    <location>
        <begin position="57"/>
        <end position="168"/>
    </location>
</feature>
<dbReference type="PANTHER" id="PTHR36509:SF2">
    <property type="entry name" value="BLL3101 PROTEIN"/>
    <property type="match status" value="1"/>
</dbReference>
<feature type="chain" id="PRO_5022988401" description="Carboxylesterase" evidence="1">
    <location>
        <begin position="21"/>
        <end position="343"/>
    </location>
</feature>
<dbReference type="EMBL" id="CABPSE010000007">
    <property type="protein sequence ID" value="VVE06390.1"/>
    <property type="molecule type" value="Genomic_DNA"/>
</dbReference>
<dbReference type="Proteomes" id="UP000383971">
    <property type="component" value="Unassembled WGS sequence"/>
</dbReference>
<sequence length="343" mass="37534">MTKSLLTLMLTLAASFPALADTGPSSPSGSIRVSADNFIRAESDLYFAGIVKNGGFGKFDHTREPAPIDKQTVIRLNRDTLYSSAVFDLDAGPVTVTLPKAGDRFMSMQVFDEDQYTHGVHYKAGSYTLTKKAIGTRYVAVAVRTLVDPSNPEDVKQVHALQDAIKVEQKAQGQFEIPNWDQASQKKVRDALLVLATTLTDTKRMYGSKNEVDPVRYLIGTAMGWGANPPSEALYLNITPSKNDGTTIYKLNVRDVPVDGFWSVSVYNAEGYYEPNDLNAYSLNSITAKKGGDGTVAIQFGGCNGKIANCLPIVKGWNYMVRLYRPRAAILNGAWKFPEASPQ</sequence>
<reference evidence="4 5" key="1">
    <citation type="submission" date="2019-08" db="EMBL/GenBank/DDBJ databases">
        <authorList>
            <person name="Peeters C."/>
        </authorList>
    </citation>
    <scope>NUCLEOTIDE SEQUENCE [LARGE SCALE GENOMIC DNA]</scope>
    <source>
        <strain evidence="4 5">LMG 31111</strain>
    </source>
</reference>
<evidence type="ECO:0000256" key="1">
    <source>
        <dbReference type="SAM" id="SignalP"/>
    </source>
</evidence>
<dbReference type="AlphaFoldDB" id="A0A5E4V6C8"/>
<gene>
    <name evidence="4" type="ORF">PCO31111_02420</name>
</gene>
<feature type="signal peptide" evidence="1">
    <location>
        <begin position="1"/>
        <end position="20"/>
    </location>
</feature>
<evidence type="ECO:0000259" key="3">
    <source>
        <dbReference type="Pfam" id="PF06863"/>
    </source>
</evidence>
<dbReference type="Pfam" id="PF06742">
    <property type="entry name" value="DUF1214"/>
    <property type="match status" value="1"/>
</dbReference>
<dbReference type="InterPro" id="IPR010621">
    <property type="entry name" value="DUF1214"/>
</dbReference>
<name>A0A5E4V6C8_9BURK</name>
<dbReference type="Gene3D" id="2.60.40.1610">
    <property type="entry name" value="Domain of unknown function DUF1254"/>
    <property type="match status" value="1"/>
</dbReference>
<dbReference type="Pfam" id="PF06863">
    <property type="entry name" value="DUF1254"/>
    <property type="match status" value="1"/>
</dbReference>
<accession>A0A5E4V6C8</accession>
<evidence type="ECO:0000313" key="4">
    <source>
        <dbReference type="EMBL" id="VVE06390.1"/>
    </source>
</evidence>
<evidence type="ECO:0000259" key="2">
    <source>
        <dbReference type="Pfam" id="PF06742"/>
    </source>
</evidence>
<evidence type="ECO:0008006" key="6">
    <source>
        <dbReference type="Google" id="ProtNLM"/>
    </source>
</evidence>
<dbReference type="InterPro" id="IPR037049">
    <property type="entry name" value="DUF1214_C_sf"/>
</dbReference>
<evidence type="ECO:0000313" key="5">
    <source>
        <dbReference type="Proteomes" id="UP000383971"/>
    </source>
</evidence>
<organism evidence="4 5">
    <name type="scientific">Pandoraea communis</name>
    <dbReference type="NCBI Taxonomy" id="2508297"/>
    <lineage>
        <taxon>Bacteria</taxon>
        <taxon>Pseudomonadati</taxon>
        <taxon>Pseudomonadota</taxon>
        <taxon>Betaproteobacteria</taxon>
        <taxon>Burkholderiales</taxon>
        <taxon>Burkholderiaceae</taxon>
        <taxon>Pandoraea</taxon>
    </lineage>
</organism>
<dbReference type="Gene3D" id="2.60.120.600">
    <property type="entry name" value="Domain of unknown function DUF1214, C-terminal domain"/>
    <property type="match status" value="1"/>
</dbReference>
<proteinExistence type="predicted"/>
<keyword evidence="5" id="KW-1185">Reference proteome</keyword>